<name>A0A2G2ZI91_CAPAN</name>
<dbReference type="PANTHER" id="PTHR44998:SF1">
    <property type="entry name" value="UDP-N-ACETYLGLUCOSAMINE--PEPTIDE N-ACETYLGLUCOSAMINYLTRANSFERASE 110 KDA SUBUNIT"/>
    <property type="match status" value="1"/>
</dbReference>
<keyword evidence="3" id="KW-0677">Repeat</keyword>
<evidence type="ECO:0000313" key="7">
    <source>
        <dbReference type="Proteomes" id="UP000222542"/>
    </source>
</evidence>
<protein>
    <recommendedName>
        <fullName evidence="5">O-GlcNAc transferase C-terminal domain-containing protein</fullName>
    </recommendedName>
</protein>
<dbReference type="Proteomes" id="UP000222542">
    <property type="component" value="Unassembled WGS sequence"/>
</dbReference>
<evidence type="ECO:0000256" key="1">
    <source>
        <dbReference type="ARBA" id="ARBA00004922"/>
    </source>
</evidence>
<evidence type="ECO:0000259" key="5">
    <source>
        <dbReference type="Pfam" id="PF13844"/>
    </source>
</evidence>
<sequence length="156" mass="17088">MTRKALKQTGAHQKQLDILAPTYAVYELRLLYNVYTTGTDVFWAGLQILSLPPDKMATRVASSLCLATGLGDDMIISSMKEYQEKAVSLALNCPKSKISPIDLRSICDNFTATIIRPIATTVEHTIPVFSDQSSAAGDQYILTGATLFMAKLELKL</sequence>
<dbReference type="GO" id="GO:0016740">
    <property type="term" value="F:transferase activity"/>
    <property type="evidence" value="ECO:0007669"/>
    <property type="project" value="UniProtKB-KW"/>
</dbReference>
<evidence type="ECO:0000313" key="6">
    <source>
        <dbReference type="EMBL" id="PHT81718.1"/>
    </source>
</evidence>
<reference evidence="6 7" key="2">
    <citation type="journal article" date="2017" name="Genome Biol.">
        <title>New reference genome sequences of hot pepper reveal the massive evolution of plant disease-resistance genes by retroduplication.</title>
        <authorList>
            <person name="Kim S."/>
            <person name="Park J."/>
            <person name="Yeom S.I."/>
            <person name="Kim Y.M."/>
            <person name="Seo E."/>
            <person name="Kim K.T."/>
            <person name="Kim M.S."/>
            <person name="Lee J.M."/>
            <person name="Cheong K."/>
            <person name="Shin H.S."/>
            <person name="Kim S.B."/>
            <person name="Han K."/>
            <person name="Lee J."/>
            <person name="Park M."/>
            <person name="Lee H.A."/>
            <person name="Lee H.Y."/>
            <person name="Lee Y."/>
            <person name="Oh S."/>
            <person name="Lee J.H."/>
            <person name="Choi E."/>
            <person name="Choi E."/>
            <person name="Lee S.E."/>
            <person name="Jeon J."/>
            <person name="Kim H."/>
            <person name="Choi G."/>
            <person name="Song H."/>
            <person name="Lee J."/>
            <person name="Lee S.C."/>
            <person name="Kwon J.K."/>
            <person name="Lee H.Y."/>
            <person name="Koo N."/>
            <person name="Hong Y."/>
            <person name="Kim R.W."/>
            <person name="Kang W.H."/>
            <person name="Huh J.H."/>
            <person name="Kang B.C."/>
            <person name="Yang T.J."/>
            <person name="Lee Y.H."/>
            <person name="Bennetzen J.L."/>
            <person name="Choi D."/>
        </authorList>
    </citation>
    <scope>NUCLEOTIDE SEQUENCE [LARGE SCALE GENOMIC DNA]</scope>
    <source>
        <strain evidence="7">cv. CM334</strain>
    </source>
</reference>
<dbReference type="Gene3D" id="3.40.50.2000">
    <property type="entry name" value="Glycogen Phosphorylase B"/>
    <property type="match status" value="1"/>
</dbReference>
<evidence type="ECO:0000256" key="3">
    <source>
        <dbReference type="ARBA" id="ARBA00022737"/>
    </source>
</evidence>
<comment type="pathway">
    <text evidence="1">Protein modification; protein glycosylation.</text>
</comment>
<dbReference type="Pfam" id="PF13844">
    <property type="entry name" value="Glyco_transf_41"/>
    <property type="match status" value="1"/>
</dbReference>
<keyword evidence="4" id="KW-0802">TPR repeat</keyword>
<dbReference type="InterPro" id="IPR029489">
    <property type="entry name" value="OGT/SEC/SPY_C"/>
</dbReference>
<feature type="domain" description="O-GlcNAc transferase C-terminal" evidence="5">
    <location>
        <begin position="31"/>
        <end position="92"/>
    </location>
</feature>
<organism evidence="6 7">
    <name type="scientific">Capsicum annuum</name>
    <name type="common">Capsicum pepper</name>
    <dbReference type="NCBI Taxonomy" id="4072"/>
    <lineage>
        <taxon>Eukaryota</taxon>
        <taxon>Viridiplantae</taxon>
        <taxon>Streptophyta</taxon>
        <taxon>Embryophyta</taxon>
        <taxon>Tracheophyta</taxon>
        <taxon>Spermatophyta</taxon>
        <taxon>Magnoliopsida</taxon>
        <taxon>eudicotyledons</taxon>
        <taxon>Gunneridae</taxon>
        <taxon>Pentapetalae</taxon>
        <taxon>asterids</taxon>
        <taxon>lamiids</taxon>
        <taxon>Solanales</taxon>
        <taxon>Solanaceae</taxon>
        <taxon>Solanoideae</taxon>
        <taxon>Capsiceae</taxon>
        <taxon>Capsicum</taxon>
    </lineage>
</organism>
<proteinExistence type="predicted"/>
<dbReference type="PANTHER" id="PTHR44998">
    <property type="match status" value="1"/>
</dbReference>
<dbReference type="EMBL" id="AYRZ02000005">
    <property type="protein sequence ID" value="PHT81718.1"/>
    <property type="molecule type" value="Genomic_DNA"/>
</dbReference>
<keyword evidence="7" id="KW-1185">Reference proteome</keyword>
<evidence type="ECO:0000256" key="4">
    <source>
        <dbReference type="ARBA" id="ARBA00022803"/>
    </source>
</evidence>
<reference evidence="6 7" key="1">
    <citation type="journal article" date="2014" name="Nat. Genet.">
        <title>Genome sequence of the hot pepper provides insights into the evolution of pungency in Capsicum species.</title>
        <authorList>
            <person name="Kim S."/>
            <person name="Park M."/>
            <person name="Yeom S.I."/>
            <person name="Kim Y.M."/>
            <person name="Lee J.M."/>
            <person name="Lee H.A."/>
            <person name="Seo E."/>
            <person name="Choi J."/>
            <person name="Cheong K."/>
            <person name="Kim K.T."/>
            <person name="Jung K."/>
            <person name="Lee G.W."/>
            <person name="Oh S.K."/>
            <person name="Bae C."/>
            <person name="Kim S.B."/>
            <person name="Lee H.Y."/>
            <person name="Kim S.Y."/>
            <person name="Kim M.S."/>
            <person name="Kang B.C."/>
            <person name="Jo Y.D."/>
            <person name="Yang H.B."/>
            <person name="Jeong H.J."/>
            <person name="Kang W.H."/>
            <person name="Kwon J.K."/>
            <person name="Shin C."/>
            <person name="Lim J.Y."/>
            <person name="Park J.H."/>
            <person name="Huh J.H."/>
            <person name="Kim J.S."/>
            <person name="Kim B.D."/>
            <person name="Cohen O."/>
            <person name="Paran I."/>
            <person name="Suh M.C."/>
            <person name="Lee S.B."/>
            <person name="Kim Y.K."/>
            <person name="Shin Y."/>
            <person name="Noh S.J."/>
            <person name="Park J."/>
            <person name="Seo Y.S."/>
            <person name="Kwon S.Y."/>
            <person name="Kim H.A."/>
            <person name="Park J.M."/>
            <person name="Kim H.J."/>
            <person name="Choi S.B."/>
            <person name="Bosland P.W."/>
            <person name="Reeves G."/>
            <person name="Jo S.H."/>
            <person name="Lee B.W."/>
            <person name="Cho H.T."/>
            <person name="Choi H.S."/>
            <person name="Lee M.S."/>
            <person name="Yu Y."/>
            <person name="Do Choi Y."/>
            <person name="Park B.S."/>
            <person name="van Deynze A."/>
            <person name="Ashrafi H."/>
            <person name="Hill T."/>
            <person name="Kim W.T."/>
            <person name="Pai H.S."/>
            <person name="Ahn H.K."/>
            <person name="Yeam I."/>
            <person name="Giovannoni J.J."/>
            <person name="Rose J.K."/>
            <person name="Sorensen I."/>
            <person name="Lee S.J."/>
            <person name="Kim R.W."/>
            <person name="Choi I.Y."/>
            <person name="Choi B.S."/>
            <person name="Lim J.S."/>
            <person name="Lee Y.H."/>
            <person name="Choi D."/>
        </authorList>
    </citation>
    <scope>NUCLEOTIDE SEQUENCE [LARGE SCALE GENOMIC DNA]</scope>
    <source>
        <strain evidence="7">cv. CM334</strain>
    </source>
</reference>
<dbReference type="Gramene" id="PHT81718">
    <property type="protein sequence ID" value="PHT81718"/>
    <property type="gene ID" value="T459_14733"/>
</dbReference>
<evidence type="ECO:0000256" key="2">
    <source>
        <dbReference type="ARBA" id="ARBA00022679"/>
    </source>
</evidence>
<dbReference type="STRING" id="4072.A0A2G2ZI91"/>
<comment type="caution">
    <text evidence="6">The sequence shown here is derived from an EMBL/GenBank/DDBJ whole genome shotgun (WGS) entry which is preliminary data.</text>
</comment>
<keyword evidence="2" id="KW-0808">Transferase</keyword>
<accession>A0A2G2ZI91</accession>
<dbReference type="AlphaFoldDB" id="A0A2G2ZI91"/>
<gene>
    <name evidence="6" type="ORF">T459_14733</name>
</gene>